<organism evidence="3">
    <name type="scientific">Candidatus Kentrum sp. FW</name>
    <dbReference type="NCBI Taxonomy" id="2126338"/>
    <lineage>
        <taxon>Bacteria</taxon>
        <taxon>Pseudomonadati</taxon>
        <taxon>Pseudomonadota</taxon>
        <taxon>Gammaproteobacteria</taxon>
        <taxon>Candidatus Kentrum</taxon>
    </lineage>
</organism>
<feature type="signal peptide" evidence="1">
    <location>
        <begin position="1"/>
        <end position="35"/>
    </location>
</feature>
<evidence type="ECO:0000313" key="3">
    <source>
        <dbReference type="EMBL" id="VFJ74088.1"/>
    </source>
</evidence>
<dbReference type="PANTHER" id="PTHR23282:SF101">
    <property type="entry name" value="MAM DOMAIN-CONTAINING PROTEIN"/>
    <property type="match status" value="1"/>
</dbReference>
<dbReference type="SUPFAM" id="SSF49899">
    <property type="entry name" value="Concanavalin A-like lectins/glucanases"/>
    <property type="match status" value="1"/>
</dbReference>
<dbReference type="PANTHER" id="PTHR23282">
    <property type="entry name" value="APICAL ENDOSOMAL GLYCOPROTEIN PRECURSOR"/>
    <property type="match status" value="1"/>
</dbReference>
<dbReference type="AlphaFoldDB" id="A0A450TXQ4"/>
<name>A0A450TXQ4_9GAMM</name>
<evidence type="ECO:0000256" key="1">
    <source>
        <dbReference type="SAM" id="SignalP"/>
    </source>
</evidence>
<dbReference type="Gene3D" id="2.60.120.200">
    <property type="match status" value="1"/>
</dbReference>
<proteinExistence type="predicted"/>
<dbReference type="EMBL" id="CAADFE010000057">
    <property type="protein sequence ID" value="VFJ74088.1"/>
    <property type="molecule type" value="Genomic_DNA"/>
</dbReference>
<protein>
    <submittedName>
        <fullName evidence="3">MAM domain-containing protein, meprin/A5/mu</fullName>
    </submittedName>
</protein>
<feature type="domain" description="MAM" evidence="2">
    <location>
        <begin position="38"/>
        <end position="191"/>
    </location>
</feature>
<dbReference type="SMART" id="SM00137">
    <property type="entry name" value="MAM"/>
    <property type="match status" value="1"/>
</dbReference>
<dbReference type="CDD" id="cd06263">
    <property type="entry name" value="MAM"/>
    <property type="match status" value="1"/>
</dbReference>
<dbReference type="InterPro" id="IPR013320">
    <property type="entry name" value="ConA-like_dom_sf"/>
</dbReference>
<evidence type="ECO:0000259" key="2">
    <source>
        <dbReference type="PROSITE" id="PS50060"/>
    </source>
</evidence>
<feature type="chain" id="PRO_5019048580" evidence="1">
    <location>
        <begin position="36"/>
        <end position="266"/>
    </location>
</feature>
<dbReference type="InterPro" id="IPR051560">
    <property type="entry name" value="MAM_domain-containing"/>
</dbReference>
<sequence>MRSTHRFPIPSARGKYSPALLTLGALFSAATLATATEHTATFEADLGGWTAIEDTSLYDWARRTGRTPSGGTGPSGAHEGEYYVYLETSYGNTPAKVAYLESPGFSGETVAGITFYYHLYGARMGGLAVEIFDGSAWSTVWEVTGQQHEGRGVPWTEQQIDLASQTVEKIRFKGVTGSGYRSDMAIDRVTVQMDDGEDPPPVTASVWTQSGKNIHYTHDEGGNVGIGTARPAADLSILGNLSKPLTGRVMMAANATEVFGEETRFT</sequence>
<dbReference type="GO" id="GO:0016020">
    <property type="term" value="C:membrane"/>
    <property type="evidence" value="ECO:0007669"/>
    <property type="project" value="InterPro"/>
</dbReference>
<keyword evidence="1" id="KW-0732">Signal</keyword>
<gene>
    <name evidence="3" type="ORF">BECKFW1821C_GA0114237_105723</name>
</gene>
<dbReference type="PROSITE" id="PS50060">
    <property type="entry name" value="MAM_2"/>
    <property type="match status" value="1"/>
</dbReference>
<dbReference type="InterPro" id="IPR000998">
    <property type="entry name" value="MAM_dom"/>
</dbReference>
<reference evidence="3" key="1">
    <citation type="submission" date="2019-02" db="EMBL/GenBank/DDBJ databases">
        <authorList>
            <person name="Gruber-Vodicka R. H."/>
            <person name="Seah K. B. B."/>
        </authorList>
    </citation>
    <scope>NUCLEOTIDE SEQUENCE</scope>
    <source>
        <strain evidence="3">BECK_BZ131</strain>
    </source>
</reference>
<dbReference type="Pfam" id="PF00629">
    <property type="entry name" value="MAM"/>
    <property type="match status" value="1"/>
</dbReference>
<accession>A0A450TXQ4</accession>